<dbReference type="EMBL" id="JBBMFS010000010">
    <property type="protein sequence ID" value="MEQ2555633.1"/>
    <property type="molecule type" value="Genomic_DNA"/>
</dbReference>
<evidence type="ECO:0000259" key="9">
    <source>
        <dbReference type="SMART" id="SM00977"/>
    </source>
</evidence>
<gene>
    <name evidence="8 10" type="primary">tilS</name>
    <name evidence="10" type="ORF">WMO37_11545</name>
</gene>
<feature type="binding site" evidence="8">
    <location>
        <begin position="26"/>
        <end position="31"/>
    </location>
    <ligand>
        <name>ATP</name>
        <dbReference type="ChEBI" id="CHEBI:30616"/>
    </ligand>
</feature>
<keyword evidence="5 8" id="KW-0547">Nucleotide-binding</keyword>
<dbReference type="CDD" id="cd01992">
    <property type="entry name" value="TilS_N"/>
    <property type="match status" value="1"/>
</dbReference>
<dbReference type="SMART" id="SM00977">
    <property type="entry name" value="TilS_C"/>
    <property type="match status" value="1"/>
</dbReference>
<dbReference type="NCBIfam" id="TIGR02432">
    <property type="entry name" value="lysidine_TilS_N"/>
    <property type="match status" value="1"/>
</dbReference>
<keyword evidence="4 8" id="KW-0819">tRNA processing</keyword>
<dbReference type="Pfam" id="PF11734">
    <property type="entry name" value="TilS_C"/>
    <property type="match status" value="1"/>
</dbReference>
<dbReference type="SUPFAM" id="SSF56037">
    <property type="entry name" value="PheT/TilS domain"/>
    <property type="match status" value="1"/>
</dbReference>
<evidence type="ECO:0000256" key="1">
    <source>
        <dbReference type="ARBA" id="ARBA00004496"/>
    </source>
</evidence>
<organism evidence="10 11">
    <name type="scientific">Lachnospira intestinalis</name>
    <dbReference type="NCBI Taxonomy" id="3133158"/>
    <lineage>
        <taxon>Bacteria</taxon>
        <taxon>Bacillati</taxon>
        <taxon>Bacillota</taxon>
        <taxon>Clostridia</taxon>
        <taxon>Lachnospirales</taxon>
        <taxon>Lachnospiraceae</taxon>
        <taxon>Lachnospira</taxon>
    </lineage>
</organism>
<accession>A0ABV1H7F1</accession>
<dbReference type="Pfam" id="PF01171">
    <property type="entry name" value="ATP_bind_3"/>
    <property type="match status" value="1"/>
</dbReference>
<evidence type="ECO:0000313" key="10">
    <source>
        <dbReference type="EMBL" id="MEQ2555633.1"/>
    </source>
</evidence>
<keyword evidence="3 8" id="KW-0436">Ligase</keyword>
<dbReference type="SUPFAM" id="SSF52402">
    <property type="entry name" value="Adenine nucleotide alpha hydrolases-like"/>
    <property type="match status" value="1"/>
</dbReference>
<dbReference type="InterPro" id="IPR014729">
    <property type="entry name" value="Rossmann-like_a/b/a_fold"/>
</dbReference>
<keyword evidence="2 8" id="KW-0963">Cytoplasm</keyword>
<dbReference type="HAMAP" id="MF_01161">
    <property type="entry name" value="tRNA_Ile_lys_synt"/>
    <property type="match status" value="1"/>
</dbReference>
<proteinExistence type="inferred from homology"/>
<feature type="domain" description="Lysidine-tRNA(Ile) synthetase C-terminal" evidence="9">
    <location>
        <begin position="437"/>
        <end position="509"/>
    </location>
</feature>
<evidence type="ECO:0000256" key="2">
    <source>
        <dbReference type="ARBA" id="ARBA00022490"/>
    </source>
</evidence>
<dbReference type="EC" id="6.3.4.19" evidence="8"/>
<dbReference type="InterPro" id="IPR012795">
    <property type="entry name" value="tRNA_Ile_lys_synt_N"/>
</dbReference>
<protein>
    <recommendedName>
        <fullName evidence="8">tRNA(Ile)-lysidine synthase</fullName>
        <ecNumber evidence="8">6.3.4.19</ecNumber>
    </recommendedName>
    <alternativeName>
        <fullName evidence="8">tRNA(Ile)-2-lysyl-cytidine synthase</fullName>
    </alternativeName>
    <alternativeName>
        <fullName evidence="8">tRNA(Ile)-lysidine synthetase</fullName>
    </alternativeName>
</protein>
<name>A0ABV1H7F1_9FIRM</name>
<dbReference type="InterPro" id="IPR012796">
    <property type="entry name" value="Lysidine-tRNA-synth_C"/>
</dbReference>
<dbReference type="SUPFAM" id="SSF82829">
    <property type="entry name" value="MesJ substrate recognition domain-like"/>
    <property type="match status" value="1"/>
</dbReference>
<comment type="caution">
    <text evidence="10">The sequence shown here is derived from an EMBL/GenBank/DDBJ whole genome shotgun (WGS) entry which is preliminary data.</text>
</comment>
<keyword evidence="6 8" id="KW-0067">ATP-binding</keyword>
<comment type="domain">
    <text evidence="8">The N-terminal region contains the highly conserved SGGXDS motif, predicted to be a P-loop motif involved in ATP binding.</text>
</comment>
<comment type="subcellular location">
    <subcellularLocation>
        <location evidence="1 8">Cytoplasm</location>
    </subcellularLocation>
</comment>
<dbReference type="PANTHER" id="PTHR43033:SF1">
    <property type="entry name" value="TRNA(ILE)-LYSIDINE SYNTHASE-RELATED"/>
    <property type="match status" value="1"/>
</dbReference>
<dbReference type="NCBIfam" id="TIGR02433">
    <property type="entry name" value="lysidine_TilS_C"/>
    <property type="match status" value="1"/>
</dbReference>
<keyword evidence="11" id="KW-1185">Reference proteome</keyword>
<sequence>MVKKIYKYIQEHRMLENTGILVAGLSGGADSVCLVAVLKEIIEKEQLDIRLLAVHVNHGIRGTEAERDEQFAKQLCRQLSVEYISRRVDVPSVAHQEKLSEEEAGRILRYRIFKEIATQQEKHTGRKVKIAVAHHQNDQAETVLMNLVRGSSLRGICGIRPVRDNIIRPLLCVSRAQIEEYLTLQGLSYVTDSTNEELVYTRNKIRRELIPYLEKNLNPNAVQKLTELADSVLQAEEYIEQQAAGLYEKAVILQPQENPSKPSVKLSVKALVSAPPVLQQYAIRQAIEVAANGAKDIYRVHVGAVQELLEHSVGKCVSLPYGLVAVRGYDEITIARNKTAHLDSRKQCGGIHGGTEQCGSMPQNPADSAVQMPDLLEFEKIWRGKRITIPVNEPVYFTRVNECRKAVVILEQGSLSEIYGNNDYTKLFDYDKIKDNFSFRFRKTADFIRIDRNGTKKTLKKELIDKKVPRQVRDAVLLLAVSDEILWAAGVRRSSAGLVTDSTQRILKISVVMQEDK</sequence>
<dbReference type="Gene3D" id="1.20.59.20">
    <property type="match status" value="1"/>
</dbReference>
<evidence type="ECO:0000256" key="6">
    <source>
        <dbReference type="ARBA" id="ARBA00022840"/>
    </source>
</evidence>
<dbReference type="Gene3D" id="3.40.50.620">
    <property type="entry name" value="HUPs"/>
    <property type="match status" value="1"/>
</dbReference>
<comment type="function">
    <text evidence="8">Ligates lysine onto the cytidine present at position 34 of the AUA codon-specific tRNA(Ile) that contains the anticodon CAU, in an ATP-dependent manner. Cytidine is converted to lysidine, thus changing the amino acid specificity of the tRNA from methionine to isoleucine.</text>
</comment>
<evidence type="ECO:0000256" key="8">
    <source>
        <dbReference type="HAMAP-Rule" id="MF_01161"/>
    </source>
</evidence>
<comment type="similarity">
    <text evidence="8">Belongs to the tRNA(Ile)-lysidine synthase family.</text>
</comment>
<comment type="catalytic activity">
    <reaction evidence="7 8">
        <text>cytidine(34) in tRNA(Ile2) + L-lysine + ATP = lysidine(34) in tRNA(Ile2) + AMP + diphosphate + H(+)</text>
        <dbReference type="Rhea" id="RHEA:43744"/>
        <dbReference type="Rhea" id="RHEA-COMP:10625"/>
        <dbReference type="Rhea" id="RHEA-COMP:10670"/>
        <dbReference type="ChEBI" id="CHEBI:15378"/>
        <dbReference type="ChEBI" id="CHEBI:30616"/>
        <dbReference type="ChEBI" id="CHEBI:32551"/>
        <dbReference type="ChEBI" id="CHEBI:33019"/>
        <dbReference type="ChEBI" id="CHEBI:82748"/>
        <dbReference type="ChEBI" id="CHEBI:83665"/>
        <dbReference type="ChEBI" id="CHEBI:456215"/>
        <dbReference type="EC" id="6.3.4.19"/>
    </reaction>
</comment>
<dbReference type="GO" id="GO:0032267">
    <property type="term" value="F:tRNA(Ile)-lysidine synthase activity"/>
    <property type="evidence" value="ECO:0007669"/>
    <property type="project" value="UniProtKB-EC"/>
</dbReference>
<evidence type="ECO:0000256" key="4">
    <source>
        <dbReference type="ARBA" id="ARBA00022694"/>
    </source>
</evidence>
<evidence type="ECO:0000256" key="7">
    <source>
        <dbReference type="ARBA" id="ARBA00048539"/>
    </source>
</evidence>
<dbReference type="Proteomes" id="UP001546774">
    <property type="component" value="Unassembled WGS sequence"/>
</dbReference>
<dbReference type="PANTHER" id="PTHR43033">
    <property type="entry name" value="TRNA(ILE)-LYSIDINE SYNTHASE-RELATED"/>
    <property type="match status" value="1"/>
</dbReference>
<evidence type="ECO:0000256" key="3">
    <source>
        <dbReference type="ARBA" id="ARBA00022598"/>
    </source>
</evidence>
<dbReference type="InterPro" id="IPR012094">
    <property type="entry name" value="tRNA_Ile_lys_synt"/>
</dbReference>
<evidence type="ECO:0000256" key="5">
    <source>
        <dbReference type="ARBA" id="ARBA00022741"/>
    </source>
</evidence>
<reference evidence="10" key="1">
    <citation type="submission" date="2024-03" db="EMBL/GenBank/DDBJ databases">
        <title>Human intestinal bacterial collection.</title>
        <authorList>
            <person name="Pauvert C."/>
            <person name="Hitch T.C.A."/>
            <person name="Clavel T."/>
        </authorList>
    </citation>
    <scope>NUCLEOTIDE SEQUENCE [LARGE SCALE GENOMIC DNA]</scope>
    <source>
        <strain evidence="10">CLA-AA-H89B</strain>
    </source>
</reference>
<evidence type="ECO:0000313" key="11">
    <source>
        <dbReference type="Proteomes" id="UP001546774"/>
    </source>
</evidence>
<dbReference type="InterPro" id="IPR011063">
    <property type="entry name" value="TilS/TtcA_N"/>
</dbReference>